<dbReference type="Gene3D" id="1.20.860.20">
    <property type="entry name" value="Photosystem I PsaK, reaction centre"/>
    <property type="match status" value="1"/>
</dbReference>
<dbReference type="InterPro" id="IPR035982">
    <property type="entry name" value="PSI_centre_PsaK_sf"/>
</dbReference>
<evidence type="ECO:0000256" key="3">
    <source>
        <dbReference type="ARBA" id="ARBA00022531"/>
    </source>
</evidence>
<reference evidence="12" key="1">
    <citation type="journal article" date="2022" name="Proc. Natl. Acad. Sci. U.S.A.">
        <title>Life cycle and functional genomics of the unicellular red alga Galdieria for elucidating algal and plant evolution and industrial use.</title>
        <authorList>
            <person name="Hirooka S."/>
            <person name="Itabashi T."/>
            <person name="Ichinose T.M."/>
            <person name="Onuma R."/>
            <person name="Fujiwara T."/>
            <person name="Yamashita S."/>
            <person name="Jong L.W."/>
            <person name="Tomita R."/>
            <person name="Iwane A.H."/>
            <person name="Miyagishima S.Y."/>
        </authorList>
    </citation>
    <scope>NUCLEOTIDE SEQUENCE</scope>
    <source>
        <strain evidence="12">NBRC 102759</strain>
    </source>
</reference>
<keyword evidence="7" id="KW-0793">Thylakoid</keyword>
<evidence type="ECO:0000313" key="12">
    <source>
        <dbReference type="EMBL" id="BDE17629.1"/>
    </source>
</evidence>
<comment type="similarity">
    <text evidence="2">Belongs to the PsaG/PsaK family.</text>
</comment>
<keyword evidence="6 11" id="KW-1133">Transmembrane helix</keyword>
<dbReference type="InterPro" id="IPR037101">
    <property type="entry name" value="PSI_PsaK_bact"/>
</dbReference>
<name>A0A9C7BR83_9RHOD</name>
<evidence type="ECO:0000313" key="13">
    <source>
        <dbReference type="Proteomes" id="UP001061958"/>
    </source>
</evidence>
<dbReference type="Proteomes" id="UP001061958">
    <property type="component" value="Chloroplast Pltd"/>
</dbReference>
<evidence type="ECO:0000256" key="7">
    <source>
        <dbReference type="ARBA" id="ARBA00023078"/>
    </source>
</evidence>
<dbReference type="GO" id="GO:0042651">
    <property type="term" value="C:thylakoid membrane"/>
    <property type="evidence" value="ECO:0007669"/>
    <property type="project" value="InterPro"/>
</dbReference>
<evidence type="ECO:0000256" key="6">
    <source>
        <dbReference type="ARBA" id="ARBA00022989"/>
    </source>
</evidence>
<gene>
    <name evidence="12" type="primary">psaK</name>
    <name evidence="12" type="ORF">GpartN1_CHLp123</name>
</gene>
<keyword evidence="3" id="KW-0602">Photosynthesis</keyword>
<evidence type="ECO:0000256" key="9">
    <source>
        <dbReference type="ARBA" id="ARBA00031124"/>
    </source>
</evidence>
<keyword evidence="12" id="KW-0934">Plastid</keyword>
<protein>
    <recommendedName>
        <fullName evidence="10">PSI-K</fullName>
    </recommendedName>
    <alternativeName>
        <fullName evidence="9">Photosystem I subunit X</fullName>
    </alternativeName>
</protein>
<dbReference type="PROSITE" id="PS01026">
    <property type="entry name" value="PHOTOSYSTEM_I_PSAGK"/>
    <property type="match status" value="1"/>
</dbReference>
<evidence type="ECO:0000256" key="11">
    <source>
        <dbReference type="SAM" id="Phobius"/>
    </source>
</evidence>
<dbReference type="EMBL" id="AP025529">
    <property type="protein sequence ID" value="BDE17629.1"/>
    <property type="molecule type" value="Genomic_DNA"/>
</dbReference>
<dbReference type="Pfam" id="PF01241">
    <property type="entry name" value="PSI_PSAK"/>
    <property type="match status" value="1"/>
</dbReference>
<keyword evidence="5" id="KW-0603">Photosystem I</keyword>
<dbReference type="SUPFAM" id="SSF81563">
    <property type="entry name" value="Photosystem I reaction center subunit X, PsaK"/>
    <property type="match status" value="1"/>
</dbReference>
<proteinExistence type="inferred from homology"/>
<sequence>MLISVSTSIIFIVVNIICVTLGKYTIQNKKNEVYSMANINLSELLASMSLGHIISSATVIGLKSLNIIQ</sequence>
<dbReference type="GO" id="GO:0015979">
    <property type="term" value="P:photosynthesis"/>
    <property type="evidence" value="ECO:0007669"/>
    <property type="project" value="UniProtKB-KW"/>
</dbReference>
<comment type="subcellular location">
    <subcellularLocation>
        <location evidence="1">Membrane</location>
        <topology evidence="1">Multi-pass membrane protein</topology>
    </subcellularLocation>
</comment>
<evidence type="ECO:0000256" key="10">
    <source>
        <dbReference type="ARBA" id="ARBA00033430"/>
    </source>
</evidence>
<keyword evidence="13" id="KW-1185">Reference proteome</keyword>
<evidence type="ECO:0000256" key="1">
    <source>
        <dbReference type="ARBA" id="ARBA00004141"/>
    </source>
</evidence>
<dbReference type="GO" id="GO:0009522">
    <property type="term" value="C:photosystem I"/>
    <property type="evidence" value="ECO:0007669"/>
    <property type="project" value="UniProtKB-KW"/>
</dbReference>
<keyword evidence="4 11" id="KW-0812">Transmembrane</keyword>
<dbReference type="InterPro" id="IPR000549">
    <property type="entry name" value="PSI_PsaG/PsaK"/>
</dbReference>
<evidence type="ECO:0000256" key="2">
    <source>
        <dbReference type="ARBA" id="ARBA00006458"/>
    </source>
</evidence>
<keyword evidence="12" id="KW-0150">Chloroplast</keyword>
<feature type="transmembrane region" description="Helical" evidence="11">
    <location>
        <begin position="6"/>
        <end position="26"/>
    </location>
</feature>
<organism evidence="12 13">
    <name type="scientific">Galdieria partita</name>
    <dbReference type="NCBI Taxonomy" id="83374"/>
    <lineage>
        <taxon>Eukaryota</taxon>
        <taxon>Rhodophyta</taxon>
        <taxon>Bangiophyceae</taxon>
        <taxon>Galdieriales</taxon>
        <taxon>Galdieriaceae</taxon>
        <taxon>Galdieria</taxon>
    </lineage>
</organism>
<accession>A0A9C7BR83</accession>
<geneLocation type="chloroplast" evidence="12"/>
<evidence type="ECO:0000256" key="4">
    <source>
        <dbReference type="ARBA" id="ARBA00022692"/>
    </source>
</evidence>
<evidence type="ECO:0000256" key="8">
    <source>
        <dbReference type="ARBA" id="ARBA00023136"/>
    </source>
</evidence>
<dbReference type="AlphaFoldDB" id="A0A9C7BR83"/>
<keyword evidence="8 11" id="KW-0472">Membrane</keyword>
<evidence type="ECO:0000256" key="5">
    <source>
        <dbReference type="ARBA" id="ARBA00022836"/>
    </source>
</evidence>